<accession>A0ABW0MFE0</accession>
<comment type="caution">
    <text evidence="1">The sequence shown here is derived from an EMBL/GenBank/DDBJ whole genome shotgun (WGS) entry which is preliminary data.</text>
</comment>
<evidence type="ECO:0000313" key="2">
    <source>
        <dbReference type="Proteomes" id="UP001596045"/>
    </source>
</evidence>
<dbReference type="RefSeq" id="WP_378999144.1">
    <property type="nucleotide sequence ID" value="NZ_JBHSMT010000028.1"/>
</dbReference>
<organism evidence="1 2">
    <name type="scientific">Paraherbaspirillum soli</name>
    <dbReference type="NCBI Taxonomy" id="631222"/>
    <lineage>
        <taxon>Bacteria</taxon>
        <taxon>Pseudomonadati</taxon>
        <taxon>Pseudomonadota</taxon>
        <taxon>Betaproteobacteria</taxon>
        <taxon>Burkholderiales</taxon>
        <taxon>Oxalobacteraceae</taxon>
        <taxon>Paraherbaspirillum</taxon>
    </lineage>
</organism>
<dbReference type="GO" id="GO:0016787">
    <property type="term" value="F:hydrolase activity"/>
    <property type="evidence" value="ECO:0007669"/>
    <property type="project" value="UniProtKB-KW"/>
</dbReference>
<dbReference type="Gene3D" id="3.40.50.1820">
    <property type="entry name" value="alpha/beta hydrolase"/>
    <property type="match status" value="1"/>
</dbReference>
<name>A0ABW0MFE0_9BURK</name>
<dbReference type="Proteomes" id="UP001596045">
    <property type="component" value="Unassembled WGS sequence"/>
</dbReference>
<sequence length="266" mass="28812">MNRPIPVSVQYGQGPRQVVVLSPVLSAWDEGKFFAPLTRVLTAAGYCVVIYDTLSLLPDKPMAFRQFVGHWSAILERLGPIELLAGCALGGSVVQALLNDTWAAALPRVLLLSAPTHADQTLNLRLGGIVDHARASRLGAALTLLEGLVLPEPAQSPLKFGNRHVAGNGSNTSADEAQRLARGFELLLDVDVRPSVLAFEGRLLHIYGRRSQLVRGNNVLVRGIPQHRCVAIPDGGMRPLFDDPERVCAEVREHLGINLRGTHGRD</sequence>
<evidence type="ECO:0000313" key="1">
    <source>
        <dbReference type="EMBL" id="MFC5475656.1"/>
    </source>
</evidence>
<protein>
    <submittedName>
        <fullName evidence="1">Alpha/beta fold hydrolase</fullName>
    </submittedName>
</protein>
<reference evidence="2" key="1">
    <citation type="journal article" date="2019" name="Int. J. Syst. Evol. Microbiol.">
        <title>The Global Catalogue of Microorganisms (GCM) 10K type strain sequencing project: providing services to taxonomists for standard genome sequencing and annotation.</title>
        <authorList>
            <consortium name="The Broad Institute Genomics Platform"/>
            <consortium name="The Broad Institute Genome Sequencing Center for Infectious Disease"/>
            <person name="Wu L."/>
            <person name="Ma J."/>
        </authorList>
    </citation>
    <scope>NUCLEOTIDE SEQUENCE [LARGE SCALE GENOMIC DNA]</scope>
    <source>
        <strain evidence="2">JCM 17066</strain>
    </source>
</reference>
<dbReference type="SUPFAM" id="SSF53474">
    <property type="entry name" value="alpha/beta-Hydrolases"/>
    <property type="match status" value="1"/>
</dbReference>
<keyword evidence="2" id="KW-1185">Reference proteome</keyword>
<gene>
    <name evidence="1" type="ORF">ACFPM8_16970</name>
</gene>
<dbReference type="InterPro" id="IPR029058">
    <property type="entry name" value="AB_hydrolase_fold"/>
</dbReference>
<keyword evidence="1" id="KW-0378">Hydrolase</keyword>
<proteinExistence type="predicted"/>
<dbReference type="EMBL" id="JBHSMT010000028">
    <property type="protein sequence ID" value="MFC5475656.1"/>
    <property type="molecule type" value="Genomic_DNA"/>
</dbReference>